<accession>A0A2A6CSU9</accession>
<sequence>MIVSGKSENIASEECENIPERFVGSDGGISAVHLKGSCVILYESSNCRGNHIIMRHGTMSHSDLKLVGFDNRAKSIGPCGVVRIDVETETITQPFGIPSLLTILFSLSNGLMFIFYLRERNKEKNRRRVLNYPLPSIRFENNENTTSNHPYQSIYTEEPTKNLDSIKRMSLP</sequence>
<evidence type="ECO:0000313" key="1">
    <source>
        <dbReference type="EnsemblMetazoa" id="PPA18941.1"/>
    </source>
</evidence>
<reference evidence="1" key="2">
    <citation type="submission" date="2022-06" db="UniProtKB">
        <authorList>
            <consortium name="EnsemblMetazoa"/>
        </authorList>
    </citation>
    <scope>IDENTIFICATION</scope>
    <source>
        <strain evidence="1">PS312</strain>
    </source>
</reference>
<organism evidence="1 2">
    <name type="scientific">Pristionchus pacificus</name>
    <name type="common">Parasitic nematode worm</name>
    <dbReference type="NCBI Taxonomy" id="54126"/>
    <lineage>
        <taxon>Eukaryota</taxon>
        <taxon>Metazoa</taxon>
        <taxon>Ecdysozoa</taxon>
        <taxon>Nematoda</taxon>
        <taxon>Chromadorea</taxon>
        <taxon>Rhabditida</taxon>
        <taxon>Rhabditina</taxon>
        <taxon>Diplogasteromorpha</taxon>
        <taxon>Diplogasteroidea</taxon>
        <taxon>Neodiplogasteridae</taxon>
        <taxon>Pristionchus</taxon>
    </lineage>
</organism>
<evidence type="ECO:0000313" key="2">
    <source>
        <dbReference type="Proteomes" id="UP000005239"/>
    </source>
</evidence>
<reference evidence="2" key="1">
    <citation type="journal article" date="2008" name="Nat. Genet.">
        <title>The Pristionchus pacificus genome provides a unique perspective on nematode lifestyle and parasitism.</title>
        <authorList>
            <person name="Dieterich C."/>
            <person name="Clifton S.W."/>
            <person name="Schuster L.N."/>
            <person name="Chinwalla A."/>
            <person name="Delehaunty K."/>
            <person name="Dinkelacker I."/>
            <person name="Fulton L."/>
            <person name="Fulton R."/>
            <person name="Godfrey J."/>
            <person name="Minx P."/>
            <person name="Mitreva M."/>
            <person name="Roeseler W."/>
            <person name="Tian H."/>
            <person name="Witte H."/>
            <person name="Yang S.P."/>
            <person name="Wilson R.K."/>
            <person name="Sommer R.J."/>
        </authorList>
    </citation>
    <scope>NUCLEOTIDE SEQUENCE [LARGE SCALE GENOMIC DNA]</scope>
    <source>
        <strain evidence="2">PS312</strain>
    </source>
</reference>
<dbReference type="SUPFAM" id="SSF49695">
    <property type="entry name" value="gamma-Crystallin-like"/>
    <property type="match status" value="1"/>
</dbReference>
<dbReference type="Gene3D" id="2.60.20.10">
    <property type="entry name" value="Crystallins"/>
    <property type="match status" value="1"/>
</dbReference>
<protein>
    <submittedName>
        <fullName evidence="1">Uncharacterized protein</fullName>
    </submittedName>
</protein>
<dbReference type="Proteomes" id="UP000005239">
    <property type="component" value="Unassembled WGS sequence"/>
</dbReference>
<dbReference type="InterPro" id="IPR011024">
    <property type="entry name" value="G_crystallin-like"/>
</dbReference>
<dbReference type="AlphaFoldDB" id="A0A2A6CSU9"/>
<dbReference type="EnsemblMetazoa" id="PPA18941.1">
    <property type="protein sequence ID" value="PPA18941.1"/>
    <property type="gene ID" value="WBGene00108495"/>
</dbReference>
<accession>A0A8R1YFA6</accession>
<keyword evidence="2" id="KW-1185">Reference proteome</keyword>
<gene>
    <name evidence="1" type="primary">WBGene00108495</name>
</gene>
<name>A0A2A6CSU9_PRIPA</name>
<proteinExistence type="predicted"/>